<accession>A0A9P1E898</accession>
<dbReference type="SUPFAM" id="SSF54001">
    <property type="entry name" value="Cysteine proteinases"/>
    <property type="match status" value="1"/>
</dbReference>
<evidence type="ECO:0000313" key="1">
    <source>
        <dbReference type="EMBL" id="CAH9087710.1"/>
    </source>
</evidence>
<dbReference type="InterPro" id="IPR038765">
    <property type="entry name" value="Papain-like_cys_pep_sf"/>
</dbReference>
<dbReference type="AlphaFoldDB" id="A0A9P1E898"/>
<protein>
    <recommendedName>
        <fullName evidence="3">Ubiquitin-like protease family profile domain-containing protein</fullName>
    </recommendedName>
</protein>
<keyword evidence="2" id="KW-1185">Reference proteome</keyword>
<sequence length="154" mass="18116">MKLICRKPSMGFGSFRELVKIAFYLLEYFRVRYLHRLCISRNIGHVYGFIDPHTIQGVGNSLNEVQTAMEASRRLNSRKGRVKWIIPMSRMQVGSYECGYYVMLHMLNIVSAVILEMWDERFANPEPFSSEEIDEVRTRWASYFLEMTQSINDT</sequence>
<dbReference type="Proteomes" id="UP001152484">
    <property type="component" value="Unassembled WGS sequence"/>
</dbReference>
<organism evidence="1 2">
    <name type="scientific">Cuscuta europaea</name>
    <name type="common">European dodder</name>
    <dbReference type="NCBI Taxonomy" id="41803"/>
    <lineage>
        <taxon>Eukaryota</taxon>
        <taxon>Viridiplantae</taxon>
        <taxon>Streptophyta</taxon>
        <taxon>Embryophyta</taxon>
        <taxon>Tracheophyta</taxon>
        <taxon>Spermatophyta</taxon>
        <taxon>Magnoliopsida</taxon>
        <taxon>eudicotyledons</taxon>
        <taxon>Gunneridae</taxon>
        <taxon>Pentapetalae</taxon>
        <taxon>asterids</taxon>
        <taxon>lamiids</taxon>
        <taxon>Solanales</taxon>
        <taxon>Convolvulaceae</taxon>
        <taxon>Cuscuteae</taxon>
        <taxon>Cuscuta</taxon>
        <taxon>Cuscuta subgen. Cuscuta</taxon>
    </lineage>
</organism>
<proteinExistence type="predicted"/>
<name>A0A9P1E898_CUSEU</name>
<evidence type="ECO:0008006" key="3">
    <source>
        <dbReference type="Google" id="ProtNLM"/>
    </source>
</evidence>
<dbReference type="EMBL" id="CAMAPE010000019">
    <property type="protein sequence ID" value="CAH9087710.1"/>
    <property type="molecule type" value="Genomic_DNA"/>
</dbReference>
<evidence type="ECO:0000313" key="2">
    <source>
        <dbReference type="Proteomes" id="UP001152484"/>
    </source>
</evidence>
<comment type="caution">
    <text evidence="1">The sequence shown here is derived from an EMBL/GenBank/DDBJ whole genome shotgun (WGS) entry which is preliminary data.</text>
</comment>
<gene>
    <name evidence="1" type="ORF">CEURO_LOCUS10210</name>
</gene>
<reference evidence="1" key="1">
    <citation type="submission" date="2022-07" db="EMBL/GenBank/DDBJ databases">
        <authorList>
            <person name="Macas J."/>
            <person name="Novak P."/>
            <person name="Neumann P."/>
        </authorList>
    </citation>
    <scope>NUCLEOTIDE SEQUENCE</scope>
</reference>